<proteinExistence type="inferred from homology"/>
<dbReference type="GeneTree" id="ENSGT00950000182888"/>
<dbReference type="STRING" id="113540.ENSSFOP00015055862"/>
<dbReference type="Pfam" id="PF06309">
    <property type="entry name" value="Torsin"/>
    <property type="match status" value="1"/>
</dbReference>
<keyword evidence="15" id="KW-1185">Reference proteome</keyword>
<dbReference type="GO" id="GO:0005635">
    <property type="term" value="C:nuclear envelope"/>
    <property type="evidence" value="ECO:0007669"/>
    <property type="project" value="TreeGrafter"/>
</dbReference>
<dbReference type="PANTHER" id="PTHR10760:SF4">
    <property type="entry name" value="TORSIN-2A"/>
    <property type="match status" value="1"/>
</dbReference>
<reference evidence="13" key="3">
    <citation type="submission" date="2025-05" db="UniProtKB">
        <authorList>
            <consortium name="Ensembl"/>
        </authorList>
    </citation>
    <scope>IDENTIFICATION</scope>
</reference>
<protein>
    <recommendedName>
        <fullName evidence="8">Torsin-2A</fullName>
    </recommendedName>
    <alternativeName>
        <fullName evidence="9">Torsin family 2 member A</fullName>
    </alternativeName>
</protein>
<evidence type="ECO:0000256" key="9">
    <source>
        <dbReference type="ARBA" id="ARBA00042469"/>
    </source>
</evidence>
<evidence type="ECO:0000256" key="3">
    <source>
        <dbReference type="ARBA" id="ARBA00022729"/>
    </source>
</evidence>
<dbReference type="EMBL" id="JARO02009729">
    <property type="protein sequence ID" value="KPP61318.1"/>
    <property type="molecule type" value="Genomic_DNA"/>
</dbReference>
<dbReference type="PIRSF" id="PIRSF038079">
    <property type="entry name" value="Torsin_2A"/>
    <property type="match status" value="1"/>
</dbReference>
<evidence type="ECO:0000256" key="1">
    <source>
        <dbReference type="ARBA" id="ARBA00004319"/>
    </source>
</evidence>
<feature type="domain" description="Torsin-1A C-terminal" evidence="11">
    <location>
        <begin position="308"/>
        <end position="360"/>
    </location>
</feature>
<keyword evidence="5" id="KW-0256">Endoplasmic reticulum</keyword>
<dbReference type="InterPro" id="IPR001270">
    <property type="entry name" value="ClpA/B"/>
</dbReference>
<dbReference type="Proteomes" id="UP000694397">
    <property type="component" value="Chromosome 1"/>
</dbReference>
<dbReference type="GO" id="GO:0005524">
    <property type="term" value="F:ATP binding"/>
    <property type="evidence" value="ECO:0007669"/>
    <property type="project" value="UniProtKB-KW"/>
</dbReference>
<evidence type="ECO:0000313" key="12">
    <source>
        <dbReference type="EMBL" id="KPP61318.1"/>
    </source>
</evidence>
<dbReference type="PANTHER" id="PTHR10760">
    <property type="entry name" value="TORSIN"/>
    <property type="match status" value="1"/>
</dbReference>
<dbReference type="InterPro" id="IPR017378">
    <property type="entry name" value="Torsin_1/2"/>
</dbReference>
<evidence type="ECO:0000256" key="5">
    <source>
        <dbReference type="ARBA" id="ARBA00022824"/>
    </source>
</evidence>
<dbReference type="AlphaFoldDB" id="A0A0P7TK91"/>
<evidence type="ECO:0000256" key="6">
    <source>
        <dbReference type="ARBA" id="ARBA00022840"/>
    </source>
</evidence>
<reference evidence="13 15" key="2">
    <citation type="submission" date="2019-04" db="EMBL/GenBank/DDBJ databases">
        <authorList>
            <consortium name="Wellcome Sanger Institute Data Sharing"/>
        </authorList>
    </citation>
    <scope>NUCLEOTIDE SEQUENCE [LARGE SCALE GENOMIC DNA]</scope>
</reference>
<evidence type="ECO:0000256" key="4">
    <source>
        <dbReference type="ARBA" id="ARBA00022741"/>
    </source>
</evidence>
<keyword evidence="6 10" id="KW-0067">ATP-binding</keyword>
<comment type="similarity">
    <text evidence="2">Belongs to the ClpA/ClpB family. Torsin subfamily.</text>
</comment>
<dbReference type="OrthoDB" id="19623at2759"/>
<comment type="subcellular location">
    <subcellularLocation>
        <location evidence="1">Endoplasmic reticulum lumen</location>
    </subcellularLocation>
</comment>
<dbReference type="GO" id="GO:0005788">
    <property type="term" value="C:endoplasmic reticulum lumen"/>
    <property type="evidence" value="ECO:0007669"/>
    <property type="project" value="UniProtKB-SubCell"/>
</dbReference>
<name>A0A0P7TK91_SCLFO</name>
<keyword evidence="4 10" id="KW-0547">Nucleotide-binding</keyword>
<dbReference type="Gene3D" id="3.40.50.300">
    <property type="entry name" value="P-loop containing nucleotide triphosphate hydrolases"/>
    <property type="match status" value="1"/>
</dbReference>
<evidence type="ECO:0000259" key="11">
    <source>
        <dbReference type="Pfam" id="PF21376"/>
    </source>
</evidence>
<evidence type="ECO:0000256" key="8">
    <source>
        <dbReference type="ARBA" id="ARBA00039191"/>
    </source>
</evidence>
<keyword evidence="7" id="KW-0325">Glycoprotein</keyword>
<dbReference type="Pfam" id="PF21376">
    <property type="entry name" value="TOR1A_C"/>
    <property type="match status" value="1"/>
</dbReference>
<dbReference type="InterPro" id="IPR027417">
    <property type="entry name" value="P-loop_NTPase"/>
</dbReference>
<evidence type="ECO:0000256" key="7">
    <source>
        <dbReference type="ARBA" id="ARBA00023180"/>
    </source>
</evidence>
<dbReference type="PRINTS" id="PR00300">
    <property type="entry name" value="CLPPROTEASEA"/>
</dbReference>
<feature type="binding site" evidence="10">
    <location>
        <begin position="135"/>
        <end position="142"/>
    </location>
    <ligand>
        <name>ATP</name>
        <dbReference type="ChEBI" id="CHEBI:30616"/>
    </ligand>
</feature>
<evidence type="ECO:0000313" key="15">
    <source>
        <dbReference type="Proteomes" id="UP000694397"/>
    </source>
</evidence>
<reference evidence="12 14" key="1">
    <citation type="submission" date="2015-08" db="EMBL/GenBank/DDBJ databases">
        <title>The genome of the Asian arowana (Scleropages formosus).</title>
        <authorList>
            <person name="Tan M.H."/>
            <person name="Gan H.M."/>
            <person name="Croft L.J."/>
            <person name="Austin C.M."/>
        </authorList>
    </citation>
    <scope>NUCLEOTIDE SEQUENCE [LARGE SCALE GENOMIC DNA]</scope>
    <source>
        <strain evidence="12">Aro1</strain>
    </source>
</reference>
<accession>A0A0P7TK91</accession>
<dbReference type="SUPFAM" id="SSF52540">
    <property type="entry name" value="P-loop containing nucleoside triphosphate hydrolases"/>
    <property type="match status" value="1"/>
</dbReference>
<evidence type="ECO:0000256" key="2">
    <source>
        <dbReference type="ARBA" id="ARBA00006235"/>
    </source>
</evidence>
<dbReference type="InterPro" id="IPR049337">
    <property type="entry name" value="TOR1A_C"/>
</dbReference>
<keyword evidence="3" id="KW-0732">Signal</keyword>
<evidence type="ECO:0000313" key="13">
    <source>
        <dbReference type="Ensembl" id="ENSSFOP00015055862.1"/>
    </source>
</evidence>
<evidence type="ECO:0000313" key="14">
    <source>
        <dbReference type="Proteomes" id="UP000034805"/>
    </source>
</evidence>
<dbReference type="InterPro" id="IPR010448">
    <property type="entry name" value="Torsin"/>
</dbReference>
<dbReference type="Ensembl" id="ENSSFOT00015052898.1">
    <property type="protein sequence ID" value="ENSSFOP00015055862.1"/>
    <property type="gene ID" value="ENSSFOG00015027795.1"/>
</dbReference>
<organism evidence="12 14">
    <name type="scientific">Scleropages formosus</name>
    <name type="common">Asian bonytongue</name>
    <name type="synonym">Osteoglossum formosum</name>
    <dbReference type="NCBI Taxonomy" id="113540"/>
    <lineage>
        <taxon>Eukaryota</taxon>
        <taxon>Metazoa</taxon>
        <taxon>Chordata</taxon>
        <taxon>Craniata</taxon>
        <taxon>Vertebrata</taxon>
        <taxon>Euteleostomi</taxon>
        <taxon>Actinopterygii</taxon>
        <taxon>Neopterygii</taxon>
        <taxon>Teleostei</taxon>
        <taxon>Osteoglossocephala</taxon>
        <taxon>Osteoglossomorpha</taxon>
        <taxon>Osteoglossiformes</taxon>
        <taxon>Osteoglossidae</taxon>
        <taxon>Scleropages</taxon>
    </lineage>
</organism>
<dbReference type="GO" id="GO:0016887">
    <property type="term" value="F:ATP hydrolysis activity"/>
    <property type="evidence" value="ECO:0007669"/>
    <property type="project" value="InterPro"/>
</dbReference>
<dbReference type="FunFam" id="3.40.50.300:FF:002276">
    <property type="entry name" value="Torsin, putative"/>
    <property type="match status" value="1"/>
</dbReference>
<gene>
    <name evidence="13" type="primary">TOR2A</name>
    <name evidence="12" type="ORF">Z043_120595</name>
</gene>
<evidence type="ECO:0000256" key="10">
    <source>
        <dbReference type="PIRSR" id="PIRSR038079-1"/>
    </source>
</evidence>
<sequence>MGVAVLCGVFYAGVGRNSPKKRTTAEPVPRQSIPSHEEGVYNTVAMELRGAVVILFALFYSSSLSVVHTFQMKSIYCTISDSCDCDFKPDVRGLEWDLYRNLYGQHLAQEVVSEAVGDFIRKENPDRPLVLSFHGASGTGKTLVSSMVGRHLYGTAMSSPYVHQFIPTLHFPLSDQVQQYKMELRRWVEGNLTRCARSVFIFDEMEKMAPGVIDVLIPFLGPDYVLFQTNYRKAIYIFISTAGEEIINDLTLKTRLAGQEREDIRLQDLEASISQAVFNNRNSGFYQSQIIAEKLITFFVPFLPLNRHHVERCARRELCQRGECHRTDVVEAVGGAVNYTPQDGQHFSSTGCKSIPAKVNLFL</sequence>
<dbReference type="Proteomes" id="UP000034805">
    <property type="component" value="Unassembled WGS sequence"/>
</dbReference>